<accession>A0A484XGD1</accession>
<accession>A0A5K1UV84</accession>
<protein>
    <submittedName>
        <fullName evidence="1">Uncharacterized protein</fullName>
    </submittedName>
</protein>
<reference evidence="3" key="3">
    <citation type="submission" date="2020-09" db="EMBL/GenBank/DDBJ databases">
        <authorList>
            <person name="Zund M."/>
        </authorList>
    </citation>
    <scope>NUCLEOTIDE SEQUENCE</scope>
    <source>
        <strain evidence="3">S.Tm LT2p22_assembled</strain>
    </source>
</reference>
<dbReference type="Proteomes" id="UP000034636">
    <property type="component" value="Chromosome"/>
</dbReference>
<name>A0A0F7JD69_SALTM</name>
<reference evidence="2" key="2">
    <citation type="submission" date="2020-07" db="EMBL/GenBank/DDBJ databases">
        <title>complete genome sequences of Salmonella enterica subsp. enterica serovar Typhimurium str. L-4126.</title>
        <authorList>
            <person name="Sekizuka T."/>
            <person name="Arai N."/>
            <person name="Akiba M."/>
            <person name="Kuroda M."/>
        </authorList>
    </citation>
    <scope>NUCLEOTIDE SEQUENCE</scope>
    <source>
        <strain evidence="2">L-4126</strain>
    </source>
</reference>
<dbReference type="EMBL" id="LR881463">
    <property type="protein sequence ID" value="CAD5307288.1"/>
    <property type="molecule type" value="Genomic_DNA"/>
</dbReference>
<evidence type="ECO:0000313" key="4">
    <source>
        <dbReference type="Proteomes" id="UP000034636"/>
    </source>
</evidence>
<reference evidence="1 4" key="1">
    <citation type="journal article" date="2015" name="Genome Announc.">
        <title>Complete Genome Sequencing of a Multidrug-Resistant and Human-Invasive Salmonella enterica Serovar Typhimurium Strain of the Emerging Sequence Type 213 Genotype.</title>
        <authorList>
            <person name="Calva E."/>
            <person name="Silva C."/>
            <person name="Zaidi M.B."/>
            <person name="Sanchez-Flores A."/>
            <person name="Estrada K."/>
            <person name="Silva G.G."/>
            <person name="Soto-Jimenez L.M."/>
            <person name="Wiesner M."/>
            <person name="Fernandez-Mora M."/>
            <person name="Edwards R.A."/>
            <person name="Vinuesa P."/>
        </authorList>
    </citation>
    <scope>NUCLEOTIDE SEQUENCE [LARGE SCALE GENOMIC DNA]</scope>
    <source>
        <strain evidence="1 4">YU39</strain>
    </source>
</reference>
<proteinExistence type="predicted"/>
<evidence type="ECO:0000313" key="1">
    <source>
        <dbReference type="EMBL" id="AKH10171.1"/>
    </source>
</evidence>
<accession>A0A0F7JD69</accession>
<dbReference type="PATRIC" id="fig|59201.158.peg.4917"/>
<dbReference type="EMBL" id="AP023291">
    <property type="protein sequence ID" value="BCH86401.1"/>
    <property type="molecule type" value="Genomic_DNA"/>
</dbReference>
<sequence precursor="true">MLFLGNVTGNYSNPVIYNHFILECLIITQRNFYEW</sequence>
<gene>
    <name evidence="1" type="ORF">SE14_04835</name>
    <name evidence="2" type="ORF">SEL4126_38700</name>
    <name evidence="3" type="ORF">STMLT2P22_CBEKMEGD_00734</name>
</gene>
<dbReference type="EMBL" id="CP011428">
    <property type="protein sequence ID" value="AKH10171.1"/>
    <property type="molecule type" value="Genomic_DNA"/>
</dbReference>
<dbReference type="AlphaFoldDB" id="A0A0F7JD69"/>
<evidence type="ECO:0000313" key="3">
    <source>
        <dbReference type="EMBL" id="CAD5307288.1"/>
    </source>
</evidence>
<accession>A0A485H7G7</accession>
<organism evidence="1 4">
    <name type="scientific">Salmonella typhimurium</name>
    <dbReference type="NCBI Taxonomy" id="90371"/>
    <lineage>
        <taxon>Bacteria</taxon>
        <taxon>Pseudomonadati</taxon>
        <taxon>Pseudomonadota</taxon>
        <taxon>Gammaproteobacteria</taxon>
        <taxon>Enterobacterales</taxon>
        <taxon>Enterobacteriaceae</taxon>
        <taxon>Salmonella</taxon>
    </lineage>
</organism>
<evidence type="ECO:0000313" key="2">
    <source>
        <dbReference type="EMBL" id="BCH86401.1"/>
    </source>
</evidence>